<evidence type="ECO:0000313" key="1">
    <source>
        <dbReference type="EMBL" id="CCO10728.2"/>
    </source>
</evidence>
<accession>K8EFW6</accession>
<protein>
    <submittedName>
        <fullName evidence="1">Uncharacterized protein</fullName>
    </submittedName>
</protein>
<keyword evidence="2" id="KW-1185">Reference proteome</keyword>
<gene>
    <name evidence="1" type="ORF">BN424_1286</name>
</gene>
<reference evidence="2" key="1">
    <citation type="journal article" date="2013" name="Genome Announc.">
        <title>Complete Chromosome Sequence of Carnobacterium maltaromaticum LMA 28.</title>
        <authorList>
            <person name="Cailliez-Grimal C."/>
            <person name="Chaillou S."/>
            <person name="Anba-Mondoloni J."/>
            <person name="Loux V."/>
            <person name="Afzal M.I."/>
            <person name="Rahman A."/>
            <person name="Kergourlay G."/>
            <person name="Champomier-Verges M.C."/>
            <person name="Zagorec M."/>
            <person name="Dalgaard P."/>
            <person name="Leisner J.J."/>
            <person name="Prevost H."/>
            <person name="Revol-Junelles A.M."/>
            <person name="Borges F."/>
        </authorList>
    </citation>
    <scope>NUCLEOTIDE SEQUENCE</scope>
    <source>
        <strain evidence="2">LMA28</strain>
    </source>
</reference>
<proteinExistence type="predicted"/>
<dbReference type="EMBL" id="HE999757">
    <property type="protein sequence ID" value="CCO10728.2"/>
    <property type="molecule type" value="Genomic_DNA"/>
</dbReference>
<organism evidence="1 2">
    <name type="scientific">Carnobacterium maltaromaticum LMA28</name>
    <dbReference type="NCBI Taxonomy" id="1234679"/>
    <lineage>
        <taxon>Bacteria</taxon>
        <taxon>Bacillati</taxon>
        <taxon>Bacillota</taxon>
        <taxon>Bacilli</taxon>
        <taxon>Lactobacillales</taxon>
        <taxon>Carnobacteriaceae</taxon>
        <taxon>Carnobacterium</taxon>
    </lineage>
</organism>
<dbReference type="AlphaFoldDB" id="K8EFW6"/>
<dbReference type="HOGENOM" id="CLU_3326157_0_0_9"/>
<name>K8EFW6_CARML</name>
<dbReference type="Proteomes" id="UP000000212">
    <property type="component" value="Chromosome"/>
</dbReference>
<dbReference type="KEGG" id="cml:BN424_1286"/>
<sequence length="38" mass="4661">MQFHLYFYLKYDKPTFKDHSPSLMDVYHGSKLLKQQEP</sequence>
<evidence type="ECO:0000313" key="2">
    <source>
        <dbReference type="Proteomes" id="UP000000212"/>
    </source>
</evidence>